<feature type="region of interest" description="Disordered" evidence="1">
    <location>
        <begin position="1"/>
        <end position="26"/>
    </location>
</feature>
<evidence type="ECO:0000313" key="2">
    <source>
        <dbReference type="EMBL" id="KAF2451859.1"/>
    </source>
</evidence>
<organism evidence="2 3">
    <name type="scientific">Karstenula rhodostoma CBS 690.94</name>
    <dbReference type="NCBI Taxonomy" id="1392251"/>
    <lineage>
        <taxon>Eukaryota</taxon>
        <taxon>Fungi</taxon>
        <taxon>Dikarya</taxon>
        <taxon>Ascomycota</taxon>
        <taxon>Pezizomycotina</taxon>
        <taxon>Dothideomycetes</taxon>
        <taxon>Pleosporomycetidae</taxon>
        <taxon>Pleosporales</taxon>
        <taxon>Massarineae</taxon>
        <taxon>Didymosphaeriaceae</taxon>
        <taxon>Karstenula</taxon>
    </lineage>
</organism>
<proteinExistence type="predicted"/>
<sequence length="166" mass="17982">MRPRVTVAMDRAQHGSLSCSSDPSSHERWLLPQIPRSVAAEEAVTADALGGESVSHTCSIPVLLAVTRPARLPCRGCSRHSRPDWWTREPMHAAAGWPFTASPLIPRQGLAGVIPDVGRQSSVGTAHYPPSPWMLASAMRGRQPCWWAILIAARQLRPGHSTGSAR</sequence>
<reference evidence="2" key="1">
    <citation type="journal article" date="2020" name="Stud. Mycol.">
        <title>101 Dothideomycetes genomes: a test case for predicting lifestyles and emergence of pathogens.</title>
        <authorList>
            <person name="Haridas S."/>
            <person name="Albert R."/>
            <person name="Binder M."/>
            <person name="Bloem J."/>
            <person name="Labutti K."/>
            <person name="Salamov A."/>
            <person name="Andreopoulos B."/>
            <person name="Baker S."/>
            <person name="Barry K."/>
            <person name="Bills G."/>
            <person name="Bluhm B."/>
            <person name="Cannon C."/>
            <person name="Castanera R."/>
            <person name="Culley D."/>
            <person name="Daum C."/>
            <person name="Ezra D."/>
            <person name="Gonzalez J."/>
            <person name="Henrissat B."/>
            <person name="Kuo A."/>
            <person name="Liang C."/>
            <person name="Lipzen A."/>
            <person name="Lutzoni F."/>
            <person name="Magnuson J."/>
            <person name="Mondo S."/>
            <person name="Nolan M."/>
            <person name="Ohm R."/>
            <person name="Pangilinan J."/>
            <person name="Park H.-J."/>
            <person name="Ramirez L."/>
            <person name="Alfaro M."/>
            <person name="Sun H."/>
            <person name="Tritt A."/>
            <person name="Yoshinaga Y."/>
            <person name="Zwiers L.-H."/>
            <person name="Turgeon B."/>
            <person name="Goodwin S."/>
            <person name="Spatafora J."/>
            <person name="Crous P."/>
            <person name="Grigoriev I."/>
        </authorList>
    </citation>
    <scope>NUCLEOTIDE SEQUENCE</scope>
    <source>
        <strain evidence="2">CBS 690.94</strain>
    </source>
</reference>
<keyword evidence="3" id="KW-1185">Reference proteome</keyword>
<accession>A0A9P4PZQ1</accession>
<protein>
    <submittedName>
        <fullName evidence="2">Uncharacterized protein</fullName>
    </submittedName>
</protein>
<dbReference type="EMBL" id="MU001492">
    <property type="protein sequence ID" value="KAF2451859.1"/>
    <property type="molecule type" value="Genomic_DNA"/>
</dbReference>
<dbReference type="Proteomes" id="UP000799764">
    <property type="component" value="Unassembled WGS sequence"/>
</dbReference>
<name>A0A9P4PZQ1_9PLEO</name>
<dbReference type="AlphaFoldDB" id="A0A9P4PZQ1"/>
<gene>
    <name evidence="2" type="ORF">P171DRAFT_14095</name>
</gene>
<evidence type="ECO:0000256" key="1">
    <source>
        <dbReference type="SAM" id="MobiDB-lite"/>
    </source>
</evidence>
<evidence type="ECO:0000313" key="3">
    <source>
        <dbReference type="Proteomes" id="UP000799764"/>
    </source>
</evidence>
<comment type="caution">
    <text evidence="2">The sequence shown here is derived from an EMBL/GenBank/DDBJ whole genome shotgun (WGS) entry which is preliminary data.</text>
</comment>